<dbReference type="PANTHER" id="PTHR14241:SF1">
    <property type="entry name" value="INTERFERON-INDUCED PROTEIN 44-RELATED"/>
    <property type="match status" value="1"/>
</dbReference>
<dbReference type="InterPro" id="IPR027417">
    <property type="entry name" value="P-loop_NTPase"/>
</dbReference>
<dbReference type="GeneTree" id="ENSGT00940000160560"/>
<dbReference type="Proteomes" id="UP000472263">
    <property type="component" value="Chromosome 7"/>
</dbReference>
<dbReference type="AlphaFoldDB" id="A0A667ZNJ0"/>
<sequence length="258" mass="29489">PWDDKKRELKYVEDYRPQKDGVQHLRILLHGPVGAGKSSFINSVDNVLRDRITGRPLAEANANESFTKKVWILFIPGNFYPFVFNDTMGLERKENRGVHPEDIKLALKGHMKDGYTVKLMHYFNSEYSLGIKNDKVQVLVCVAPADKIRLLTKDHVKKMKDIRRTASDLGKRIPQLAVLTRIDLACPEIKKDLKNVYKSKNLEETMQKFSDLVGIPMNCVFPVKNYNKETTINDDVDSLILMTRPVVSLMASEAVSDR</sequence>
<evidence type="ECO:0000313" key="2">
    <source>
        <dbReference type="Proteomes" id="UP000472263"/>
    </source>
</evidence>
<protein>
    <recommendedName>
        <fullName evidence="3">G domain-containing protein</fullName>
    </recommendedName>
</protein>
<dbReference type="SUPFAM" id="SSF52540">
    <property type="entry name" value="P-loop containing nucleoside triphosphate hydrolases"/>
    <property type="match status" value="1"/>
</dbReference>
<dbReference type="Gene3D" id="3.40.50.300">
    <property type="entry name" value="P-loop containing nucleotide triphosphate hydrolases"/>
    <property type="match status" value="1"/>
</dbReference>
<reference evidence="1" key="2">
    <citation type="submission" date="2025-08" db="UniProtKB">
        <authorList>
            <consortium name="Ensembl"/>
        </authorList>
    </citation>
    <scope>IDENTIFICATION</scope>
</reference>
<dbReference type="Ensembl" id="ENSMMDT00005043300.1">
    <property type="protein sequence ID" value="ENSMMDP00005042442.1"/>
    <property type="gene ID" value="ENSMMDG00005019572.1"/>
</dbReference>
<dbReference type="PANTHER" id="PTHR14241">
    <property type="entry name" value="INTERFERON-INDUCED PROTEIN 44"/>
    <property type="match status" value="1"/>
</dbReference>
<reference evidence="1" key="3">
    <citation type="submission" date="2025-09" db="UniProtKB">
        <authorList>
            <consortium name="Ensembl"/>
        </authorList>
    </citation>
    <scope>IDENTIFICATION</scope>
</reference>
<evidence type="ECO:0008006" key="3">
    <source>
        <dbReference type="Google" id="ProtNLM"/>
    </source>
</evidence>
<dbReference type="FunCoup" id="A0A667ZNJ0">
    <property type="interactions" value="1"/>
</dbReference>
<name>A0A667ZNJ0_9TELE</name>
<reference evidence="1" key="1">
    <citation type="submission" date="2019-06" db="EMBL/GenBank/DDBJ databases">
        <authorList>
            <consortium name="Wellcome Sanger Institute Data Sharing"/>
        </authorList>
    </citation>
    <scope>NUCLEOTIDE SEQUENCE [LARGE SCALE GENOMIC DNA]</scope>
</reference>
<accession>A0A667ZNJ0</accession>
<proteinExistence type="predicted"/>
<organism evidence="1 2">
    <name type="scientific">Myripristis murdjan</name>
    <name type="common">pinecone soldierfish</name>
    <dbReference type="NCBI Taxonomy" id="586833"/>
    <lineage>
        <taxon>Eukaryota</taxon>
        <taxon>Metazoa</taxon>
        <taxon>Chordata</taxon>
        <taxon>Craniata</taxon>
        <taxon>Vertebrata</taxon>
        <taxon>Euteleostomi</taxon>
        <taxon>Actinopterygii</taxon>
        <taxon>Neopterygii</taxon>
        <taxon>Teleostei</taxon>
        <taxon>Neoteleostei</taxon>
        <taxon>Acanthomorphata</taxon>
        <taxon>Holocentriformes</taxon>
        <taxon>Holocentridae</taxon>
        <taxon>Myripristis</taxon>
    </lineage>
</organism>
<dbReference type="CDD" id="cd00882">
    <property type="entry name" value="Ras_like_GTPase"/>
    <property type="match status" value="1"/>
</dbReference>
<evidence type="ECO:0000313" key="1">
    <source>
        <dbReference type="Ensembl" id="ENSMMDP00005042442.1"/>
    </source>
</evidence>
<keyword evidence="2" id="KW-1185">Reference proteome</keyword>
<dbReference type="GO" id="GO:0006955">
    <property type="term" value="P:immune response"/>
    <property type="evidence" value="ECO:0007669"/>
    <property type="project" value="TreeGrafter"/>
</dbReference>
<dbReference type="InParanoid" id="A0A667ZNJ0"/>